<dbReference type="AlphaFoldDB" id="A0A318U8V3"/>
<dbReference type="EMBL" id="QKLU01000008">
    <property type="protein sequence ID" value="PYF70710.1"/>
    <property type="molecule type" value="Genomic_DNA"/>
</dbReference>
<dbReference type="SUPFAM" id="SSF48452">
    <property type="entry name" value="TPR-like"/>
    <property type="match status" value="1"/>
</dbReference>
<gene>
    <name evidence="1" type="ORF">B0O44_108138</name>
</gene>
<evidence type="ECO:0000313" key="1">
    <source>
        <dbReference type="EMBL" id="PYF70710.1"/>
    </source>
</evidence>
<organism evidence="1 2">
    <name type="scientific">Pedobacter nutrimenti</name>
    <dbReference type="NCBI Taxonomy" id="1241337"/>
    <lineage>
        <taxon>Bacteria</taxon>
        <taxon>Pseudomonadati</taxon>
        <taxon>Bacteroidota</taxon>
        <taxon>Sphingobacteriia</taxon>
        <taxon>Sphingobacteriales</taxon>
        <taxon>Sphingobacteriaceae</taxon>
        <taxon>Pedobacter</taxon>
    </lineage>
</organism>
<name>A0A318U8V3_9SPHI</name>
<sequence>MKLNRIKHAGIVLLGFLMAACQKGDLLSNPNVANENSSIPVSLLLNHLTWSMYRGGGVVEKSTNAVGEEPFGQVGRWNQYTVSTNAYYRGTNAYAFSNTATAYDLVRYVNQMEAKAEVQLGTVNNAYTALGRFFRAYSFVWLTQRVGDIPASEAGDPTKLTPKFDTQKEVYRRSLQLLDEANTIMALAIKPNAATDNSSTLVGGDIYGLTYLQWQKVINSYKLRVLISLSKRADDNADLNIKQQFADILNNPVKYPVLTGNADNLSFKYNATVNKFIYNPDETYNLFENMGKTYLDLTTANQDPRTFIASTPAPAELSGGKPVSDFTAYVGGSTALSQSTLSANDAQGKYSYVNYKRYFATFTGPDPAILIGYPELCFNLAEGINRGWASGSAATWYQNGIKASLSGYGLTEGQSYDIGDVKGQTKGTVTIKIGAFLNHPNVVYKGDNADGLKQILQQKYVAFFENSGWEAFYNWRRTGVPDFANNGPGINPAGIIPIRWQYPVEEQNSNGANYKAAIAAQYGGNDDVNQKMWLIK</sequence>
<dbReference type="RefSeq" id="WP_110833926.1">
    <property type="nucleotide sequence ID" value="NZ_QKLU01000008.1"/>
</dbReference>
<proteinExistence type="predicted"/>
<dbReference type="InterPro" id="IPR011990">
    <property type="entry name" value="TPR-like_helical_dom_sf"/>
</dbReference>
<dbReference type="InterPro" id="IPR041662">
    <property type="entry name" value="SusD-like_2"/>
</dbReference>
<keyword evidence="2" id="KW-1185">Reference proteome</keyword>
<accession>A0A318U8V3</accession>
<comment type="caution">
    <text evidence="1">The sequence shown here is derived from an EMBL/GenBank/DDBJ whole genome shotgun (WGS) entry which is preliminary data.</text>
</comment>
<dbReference type="Gene3D" id="1.25.40.390">
    <property type="match status" value="1"/>
</dbReference>
<dbReference type="PROSITE" id="PS51257">
    <property type="entry name" value="PROKAR_LIPOPROTEIN"/>
    <property type="match status" value="1"/>
</dbReference>
<evidence type="ECO:0000313" key="2">
    <source>
        <dbReference type="Proteomes" id="UP000248198"/>
    </source>
</evidence>
<protein>
    <submittedName>
        <fullName evidence="1">SusD-like starch-binding protein associating with outer membrane</fullName>
    </submittedName>
</protein>
<reference evidence="1 2" key="1">
    <citation type="submission" date="2018-06" db="EMBL/GenBank/DDBJ databases">
        <title>Genomic Encyclopedia of Archaeal and Bacterial Type Strains, Phase II (KMG-II): from individual species to whole genera.</title>
        <authorList>
            <person name="Goeker M."/>
        </authorList>
    </citation>
    <scope>NUCLEOTIDE SEQUENCE [LARGE SCALE GENOMIC DNA]</scope>
    <source>
        <strain evidence="1 2">DSM 27372</strain>
    </source>
</reference>
<dbReference type="OrthoDB" id="9766256at2"/>
<dbReference type="Proteomes" id="UP000248198">
    <property type="component" value="Unassembled WGS sequence"/>
</dbReference>
<dbReference type="Pfam" id="PF12771">
    <property type="entry name" value="SusD-like_2"/>
    <property type="match status" value="1"/>
</dbReference>